<dbReference type="AlphaFoldDB" id="A0A6C0PB93"/>
<accession>A0A6C0PB93</accession>
<dbReference type="EMBL" id="CP048288">
    <property type="protein sequence ID" value="QHW35788.1"/>
    <property type="molecule type" value="Genomic_DNA"/>
</dbReference>
<protein>
    <submittedName>
        <fullName evidence="1">Uncharacterized protein</fullName>
    </submittedName>
</protein>
<organism evidence="1 2">
    <name type="scientific">Paenibacillus rhizovicinus</name>
    <dbReference type="NCBI Taxonomy" id="2704463"/>
    <lineage>
        <taxon>Bacteria</taxon>
        <taxon>Bacillati</taxon>
        <taxon>Bacillota</taxon>
        <taxon>Bacilli</taxon>
        <taxon>Bacillales</taxon>
        <taxon>Paenibacillaceae</taxon>
        <taxon>Paenibacillus</taxon>
    </lineage>
</organism>
<proteinExistence type="predicted"/>
<reference evidence="1 2" key="1">
    <citation type="submission" date="2020-02" db="EMBL/GenBank/DDBJ databases">
        <title>Paenibacillus sp. nov., isolated from rhizosphere soil of tomato.</title>
        <authorList>
            <person name="Weon H.-Y."/>
            <person name="Lee S.A."/>
        </authorList>
    </citation>
    <scope>NUCLEOTIDE SEQUENCE [LARGE SCALE GENOMIC DNA]</scope>
    <source>
        <strain evidence="1 2">14171R-81</strain>
        <plasmid evidence="1 2">unnamed2</plasmid>
    </source>
</reference>
<evidence type="ECO:0000313" key="1">
    <source>
        <dbReference type="EMBL" id="QHW35788.1"/>
    </source>
</evidence>
<name>A0A6C0PB93_9BACL</name>
<dbReference type="RefSeq" id="WP_162645922.1">
    <property type="nucleotide sequence ID" value="NZ_CP048288.1"/>
</dbReference>
<keyword evidence="2" id="KW-1185">Reference proteome</keyword>
<sequence>MELAQAYPITSLRSEALAAHLVCDIDEIGYDHGFDCFRRSYFESSIVDGVCEMGFLVLLPEERKYRLARYLDSNISGLSFTYAFLHTMTGLTMDQVKNIPHTTGVKNQTGYDFNDVQLLDAIGKSCGLIEFAETLAMTNGYGHYLDPYDNAEHKEGGYFIYRYY</sequence>
<evidence type="ECO:0000313" key="2">
    <source>
        <dbReference type="Proteomes" id="UP000479114"/>
    </source>
</evidence>
<gene>
    <name evidence="1" type="ORF">GZH47_33385</name>
</gene>
<dbReference type="Proteomes" id="UP000479114">
    <property type="component" value="Plasmid unnamed2"/>
</dbReference>
<geneLocation type="plasmid" evidence="1 2">
    <name>unnamed2</name>
</geneLocation>
<dbReference type="KEGG" id="prz:GZH47_33385"/>
<keyword evidence="1" id="KW-0614">Plasmid</keyword>